<organism evidence="2 3">
    <name type="scientific">Linum trigynum</name>
    <dbReference type="NCBI Taxonomy" id="586398"/>
    <lineage>
        <taxon>Eukaryota</taxon>
        <taxon>Viridiplantae</taxon>
        <taxon>Streptophyta</taxon>
        <taxon>Embryophyta</taxon>
        <taxon>Tracheophyta</taxon>
        <taxon>Spermatophyta</taxon>
        <taxon>Magnoliopsida</taxon>
        <taxon>eudicotyledons</taxon>
        <taxon>Gunneridae</taxon>
        <taxon>Pentapetalae</taxon>
        <taxon>rosids</taxon>
        <taxon>fabids</taxon>
        <taxon>Malpighiales</taxon>
        <taxon>Linaceae</taxon>
        <taxon>Linum</taxon>
    </lineage>
</organism>
<feature type="region of interest" description="Disordered" evidence="1">
    <location>
        <begin position="131"/>
        <end position="243"/>
    </location>
</feature>
<evidence type="ECO:0000313" key="3">
    <source>
        <dbReference type="Proteomes" id="UP001497516"/>
    </source>
</evidence>
<gene>
    <name evidence="2" type="ORF">LTRI10_LOCUS29703</name>
</gene>
<feature type="region of interest" description="Disordered" evidence="1">
    <location>
        <begin position="61"/>
        <end position="99"/>
    </location>
</feature>
<evidence type="ECO:0000313" key="2">
    <source>
        <dbReference type="EMBL" id="CAL1388800.1"/>
    </source>
</evidence>
<feature type="compositionally biased region" description="Basic and acidic residues" evidence="1">
    <location>
        <begin position="138"/>
        <end position="152"/>
    </location>
</feature>
<proteinExistence type="predicted"/>
<name>A0AAV2ES36_9ROSI</name>
<feature type="region of interest" description="Disordered" evidence="1">
    <location>
        <begin position="1"/>
        <end position="28"/>
    </location>
</feature>
<feature type="compositionally biased region" description="Basic and acidic residues" evidence="1">
    <location>
        <begin position="61"/>
        <end position="74"/>
    </location>
</feature>
<feature type="compositionally biased region" description="Basic and acidic residues" evidence="1">
    <location>
        <begin position="210"/>
        <end position="219"/>
    </location>
</feature>
<dbReference type="AlphaFoldDB" id="A0AAV2ES36"/>
<feature type="compositionally biased region" description="Polar residues" evidence="1">
    <location>
        <begin position="198"/>
        <end position="207"/>
    </location>
</feature>
<sequence>MEIEEPLAAEPPFTKERPDTTEATKSPPLLVVAVEKEEGSSMPPSRPLEAPGYLTKLDFFSKKGELDRHPDRGPHTGSRVPLNPATQPPWLPLDDRSSSTMRLRHGMDVSSENKFEKFGRARIPRAVSQFGAISISTKNDRKKEEKKKKDLPEMNALGSPPNDSVEGSMPVNEVERKKKKRGGGGILCSSPMSEIERNGSNASSPLATNDELHSAEKKSSGKLGTRTKLKTAADSRWPPCSRRYCGSREKMVRGREKVAAGLLLQQP</sequence>
<dbReference type="Proteomes" id="UP001497516">
    <property type="component" value="Chromosome 5"/>
</dbReference>
<evidence type="ECO:0000256" key="1">
    <source>
        <dbReference type="SAM" id="MobiDB-lite"/>
    </source>
</evidence>
<accession>A0AAV2ES36</accession>
<protein>
    <submittedName>
        <fullName evidence="2">Uncharacterized protein</fullName>
    </submittedName>
</protein>
<feature type="compositionally biased region" description="Basic and acidic residues" evidence="1">
    <location>
        <begin position="13"/>
        <end position="22"/>
    </location>
</feature>
<dbReference type="EMBL" id="OZ034818">
    <property type="protein sequence ID" value="CAL1388800.1"/>
    <property type="molecule type" value="Genomic_DNA"/>
</dbReference>
<keyword evidence="3" id="KW-1185">Reference proteome</keyword>
<reference evidence="2 3" key="1">
    <citation type="submission" date="2024-04" db="EMBL/GenBank/DDBJ databases">
        <authorList>
            <person name="Fracassetti M."/>
        </authorList>
    </citation>
    <scope>NUCLEOTIDE SEQUENCE [LARGE SCALE GENOMIC DNA]</scope>
</reference>